<name>A0A7H9HU51_9SACH</name>
<dbReference type="PANTHER" id="PTHR31811">
    <property type="entry name" value="TRNA A64-2'-O-RIBOSYLPHOSPHATE TRANSFERASE"/>
    <property type="match status" value="1"/>
</dbReference>
<feature type="domain" description="Rit1 DUSP-like" evidence="1">
    <location>
        <begin position="374"/>
        <end position="480"/>
    </location>
</feature>
<dbReference type="InterPro" id="IPR033421">
    <property type="entry name" value="Rit1_DUSP-like"/>
</dbReference>
<dbReference type="GO" id="GO:0005737">
    <property type="term" value="C:cytoplasm"/>
    <property type="evidence" value="ECO:0007669"/>
    <property type="project" value="TreeGrafter"/>
</dbReference>
<dbReference type="PANTHER" id="PTHR31811:SF0">
    <property type="entry name" value="TRNA A64-2'-O-RIBOSYLPHOSPHATE TRANSFERASE"/>
    <property type="match status" value="1"/>
</dbReference>
<dbReference type="EMBL" id="CP059272">
    <property type="protein sequence ID" value="QLQ81258.1"/>
    <property type="molecule type" value="Genomic_DNA"/>
</dbReference>
<dbReference type="OrthoDB" id="45256at2759"/>
<dbReference type="InterPro" id="IPR033449">
    <property type="entry name" value="Rit1_N"/>
</dbReference>
<feature type="domain" description="Rit1 N-terminal" evidence="2">
    <location>
        <begin position="15"/>
        <end position="296"/>
    </location>
</feature>
<evidence type="ECO:0000259" key="2">
    <source>
        <dbReference type="Pfam" id="PF17184"/>
    </source>
</evidence>
<dbReference type="Proteomes" id="UP000510647">
    <property type="component" value="Chromosome 6"/>
</dbReference>
<dbReference type="AlphaFoldDB" id="A0A7H9HU51"/>
<keyword evidence="4" id="KW-1185">Reference proteome</keyword>
<protein>
    <recommendedName>
        <fullName evidence="5">Initiator tRNA phosphoribosyl transferase</fullName>
    </recommendedName>
</protein>
<evidence type="ECO:0000313" key="3">
    <source>
        <dbReference type="EMBL" id="QLQ81258.1"/>
    </source>
</evidence>
<dbReference type="InterPro" id="IPR007306">
    <property type="entry name" value="Rit1"/>
</dbReference>
<sequence length="496" mass="56258">MEDLRAVRNQIHKVIKKDDRSLRNRLQSILLDNDFLCNTVLPRFPNFPVVPNERCGLWYCDPKQYDQTSYFKSTDGHVNQWDFSVRRLNFHLLPTIANSSGIIIVDSTRRGKKIPDALSKTVPIWCAVLNSIAMQHRDDSGEREVLYLPPTSVSESERHSIRMRLPSLVKKLNEFDIIDGRKLHEQLGGRLLRPFWVYPGSSMLEPITDVFTGEVLQKTWDCEDANIIPIILCTVSYCAQDGIDKRFGFTYVQGAADDHELWSQGLTAQLFWSDVDYFRDSNRSEEEIESRVAQLVLKNGCVSNDISVDYAFPQIDSVTPELSLGKVRDNLEITDNLIAQLRESYSEVIILSRSVKISAHKPLNDELSKFIKLYELQSGSKASSRELRNQLLIIAPPLQAKLLQKPRKPILISCNSGTDISVGLLLIILSLNYGLNWKLGSPALVSKTTVKKHLAKIISHLQGRNVNPSRATLNSVNHYLLWSKSLMNSSNESLIV</sequence>
<gene>
    <name evidence="3" type="ORF">HG537_0F00190</name>
</gene>
<proteinExistence type="predicted"/>
<accession>A0A7H9HU51</accession>
<reference evidence="3 4" key="1">
    <citation type="submission" date="2020-06" db="EMBL/GenBank/DDBJ databases">
        <title>The yeast mating-type switching endonuclease HO is a domesticated member of an unorthodox homing genetic element family.</title>
        <authorList>
            <person name="Coughlan A.Y."/>
            <person name="Lombardi L."/>
            <person name="Braun-Galleani S."/>
            <person name="Martos A.R."/>
            <person name="Galeote V."/>
            <person name="Bigey F."/>
            <person name="Dequin S."/>
            <person name="Byrne K.P."/>
            <person name="Wolfe K.H."/>
        </authorList>
    </citation>
    <scope>NUCLEOTIDE SEQUENCE [LARGE SCALE GENOMIC DNA]</scope>
    <source>
        <strain evidence="3 4">CBS2947</strain>
    </source>
</reference>
<evidence type="ECO:0000259" key="1">
    <source>
        <dbReference type="Pfam" id="PF04179"/>
    </source>
</evidence>
<dbReference type="Pfam" id="PF04179">
    <property type="entry name" value="Init_tRNA_PT"/>
    <property type="match status" value="1"/>
</dbReference>
<organism evidence="3 4">
    <name type="scientific">Torulaspora globosa</name>
    <dbReference type="NCBI Taxonomy" id="48254"/>
    <lineage>
        <taxon>Eukaryota</taxon>
        <taxon>Fungi</taxon>
        <taxon>Dikarya</taxon>
        <taxon>Ascomycota</taxon>
        <taxon>Saccharomycotina</taxon>
        <taxon>Saccharomycetes</taxon>
        <taxon>Saccharomycetales</taxon>
        <taxon>Saccharomycetaceae</taxon>
        <taxon>Torulaspora</taxon>
    </lineage>
</organism>
<dbReference type="GO" id="GO:0043399">
    <property type="term" value="F:tRNA adenosine(64)-2'-O-ribosylphosphate transferase activity"/>
    <property type="evidence" value="ECO:0007669"/>
    <property type="project" value="InterPro"/>
</dbReference>
<evidence type="ECO:0008006" key="5">
    <source>
        <dbReference type="Google" id="ProtNLM"/>
    </source>
</evidence>
<dbReference type="GO" id="GO:0019988">
    <property type="term" value="P:charged-tRNA amino acid modification"/>
    <property type="evidence" value="ECO:0007669"/>
    <property type="project" value="InterPro"/>
</dbReference>
<evidence type="ECO:0000313" key="4">
    <source>
        <dbReference type="Proteomes" id="UP000510647"/>
    </source>
</evidence>
<dbReference type="PIRSF" id="PIRSF007747">
    <property type="entry name" value="Ribosyl_Ptfrase"/>
    <property type="match status" value="1"/>
</dbReference>
<dbReference type="Pfam" id="PF17184">
    <property type="entry name" value="Rit1_C"/>
    <property type="match status" value="1"/>
</dbReference>